<comment type="caution">
    <text evidence="2">The sequence shown here is derived from an EMBL/GenBank/DDBJ whole genome shotgun (WGS) entry which is preliminary data.</text>
</comment>
<feature type="compositionally biased region" description="Polar residues" evidence="1">
    <location>
        <begin position="38"/>
        <end position="51"/>
    </location>
</feature>
<dbReference type="PANTHER" id="PTHR33641">
    <property type="entry name" value="OS06G0133500 PROTEIN"/>
    <property type="match status" value="1"/>
</dbReference>
<protein>
    <submittedName>
        <fullName evidence="2">Uncharacterized protein</fullName>
    </submittedName>
</protein>
<feature type="region of interest" description="Disordered" evidence="1">
    <location>
        <begin position="24"/>
        <end position="63"/>
    </location>
</feature>
<organism evidence="2 3">
    <name type="scientific">Perilla frutescens var. hirtella</name>
    <name type="common">Perilla citriodora</name>
    <name type="synonym">Perilla setoyensis</name>
    <dbReference type="NCBI Taxonomy" id="608512"/>
    <lineage>
        <taxon>Eukaryota</taxon>
        <taxon>Viridiplantae</taxon>
        <taxon>Streptophyta</taxon>
        <taxon>Embryophyta</taxon>
        <taxon>Tracheophyta</taxon>
        <taxon>Spermatophyta</taxon>
        <taxon>Magnoliopsida</taxon>
        <taxon>eudicotyledons</taxon>
        <taxon>Gunneridae</taxon>
        <taxon>Pentapetalae</taxon>
        <taxon>asterids</taxon>
        <taxon>lamiids</taxon>
        <taxon>Lamiales</taxon>
        <taxon>Lamiaceae</taxon>
        <taxon>Nepetoideae</taxon>
        <taxon>Elsholtzieae</taxon>
        <taxon>Perilla</taxon>
    </lineage>
</organism>
<name>A0AAD4JBN3_PERFH</name>
<evidence type="ECO:0000313" key="3">
    <source>
        <dbReference type="Proteomes" id="UP001190926"/>
    </source>
</evidence>
<feature type="non-terminal residue" evidence="2">
    <location>
        <position position="77"/>
    </location>
</feature>
<reference evidence="2 3" key="1">
    <citation type="journal article" date="2021" name="Nat. Commun.">
        <title>Incipient diploidization of the medicinal plant Perilla within 10,000 years.</title>
        <authorList>
            <person name="Zhang Y."/>
            <person name="Shen Q."/>
            <person name="Leng L."/>
            <person name="Zhang D."/>
            <person name="Chen S."/>
            <person name="Shi Y."/>
            <person name="Ning Z."/>
            <person name="Chen S."/>
        </authorList>
    </citation>
    <scope>NUCLEOTIDE SEQUENCE [LARGE SCALE GENOMIC DNA]</scope>
    <source>
        <strain evidence="3">cv. PC099</strain>
    </source>
</reference>
<sequence length="77" mass="8009">MNYSIFSSFEAACAELLGCSIKSSASPPPNPAARGGDATSTSSYPSQNQSTKPKHKKPAGAARFAPELDGLNCFETL</sequence>
<gene>
    <name evidence="2" type="ORF">C2S53_004091</name>
</gene>
<accession>A0AAD4JBN3</accession>
<keyword evidence="3" id="KW-1185">Reference proteome</keyword>
<evidence type="ECO:0000313" key="2">
    <source>
        <dbReference type="EMBL" id="KAH6830834.1"/>
    </source>
</evidence>
<dbReference type="AlphaFoldDB" id="A0AAD4JBN3"/>
<evidence type="ECO:0000256" key="1">
    <source>
        <dbReference type="SAM" id="MobiDB-lite"/>
    </source>
</evidence>
<dbReference type="Proteomes" id="UP001190926">
    <property type="component" value="Unassembled WGS sequence"/>
</dbReference>
<dbReference type="EMBL" id="SDAM02000091">
    <property type="protein sequence ID" value="KAH6830834.1"/>
    <property type="molecule type" value="Genomic_DNA"/>
</dbReference>
<proteinExistence type="predicted"/>
<dbReference type="PANTHER" id="PTHR33641:SF15">
    <property type="entry name" value="AVR9_CF-9 RAPIDLY ELICITED PROTEIN"/>
    <property type="match status" value="1"/>
</dbReference>